<reference evidence="7 8" key="1">
    <citation type="submission" date="2016-03" db="EMBL/GenBank/DDBJ databases">
        <title>Comparative genomics of the ectomycorrhizal sister species Rhizopogon vinicolor and Rhizopogon vesiculosus (Basidiomycota: Boletales) reveals a divergence of the mating type B locus.</title>
        <authorList>
            <person name="Mujic A.B."/>
            <person name="Kuo A."/>
            <person name="Tritt A."/>
            <person name="Lipzen A."/>
            <person name="Chen C."/>
            <person name="Johnson J."/>
            <person name="Sharma A."/>
            <person name="Barry K."/>
            <person name="Grigoriev I.V."/>
            <person name="Spatafora J.W."/>
        </authorList>
    </citation>
    <scope>NUCLEOTIDE SEQUENCE [LARGE SCALE GENOMIC DNA]</scope>
    <source>
        <strain evidence="7 8">AM-OR11-056</strain>
    </source>
</reference>
<dbReference type="GO" id="GO:0005524">
    <property type="term" value="F:ATP binding"/>
    <property type="evidence" value="ECO:0007669"/>
    <property type="project" value="UniProtKB-KW"/>
</dbReference>
<dbReference type="PANTHER" id="PTHR42765:SF1">
    <property type="entry name" value="ISOLEUCINE--TRNA LIGASE, MITOCHONDRIAL"/>
    <property type="match status" value="1"/>
</dbReference>
<keyword evidence="8" id="KW-1185">Reference proteome</keyword>
<evidence type="ECO:0000256" key="5">
    <source>
        <dbReference type="ARBA" id="ARBA00023146"/>
    </source>
</evidence>
<dbReference type="GO" id="GO:0005739">
    <property type="term" value="C:mitochondrion"/>
    <property type="evidence" value="ECO:0007669"/>
    <property type="project" value="TreeGrafter"/>
</dbReference>
<dbReference type="PANTHER" id="PTHR42765">
    <property type="entry name" value="SOLEUCYL-TRNA SYNTHETASE"/>
    <property type="match status" value="1"/>
</dbReference>
<dbReference type="AlphaFoldDB" id="A0A1J8PSR8"/>
<gene>
    <name evidence="7" type="ORF">AZE42_09678</name>
</gene>
<sequence length="97" mass="10888">MEHSELGLAERFVMNELYKLDQTAAEGYASYNFPKVVNTLSNFANITLSSLYFVITKDCLYVNDIQNIERRAVVTTLAAVLDSMTSVMAPVLPYLTE</sequence>
<dbReference type="GO" id="GO:0006428">
    <property type="term" value="P:isoleucyl-tRNA aminoacylation"/>
    <property type="evidence" value="ECO:0007669"/>
    <property type="project" value="TreeGrafter"/>
</dbReference>
<evidence type="ECO:0000256" key="2">
    <source>
        <dbReference type="ARBA" id="ARBA00022741"/>
    </source>
</evidence>
<dbReference type="OrthoDB" id="10517297at2759"/>
<dbReference type="SUPFAM" id="SSF47323">
    <property type="entry name" value="Anticodon-binding domain of a subclass of class I aminoacyl-tRNA synthetases"/>
    <property type="match status" value="1"/>
</dbReference>
<dbReference type="Proteomes" id="UP000183567">
    <property type="component" value="Unassembled WGS sequence"/>
</dbReference>
<evidence type="ECO:0000259" key="6">
    <source>
        <dbReference type="Pfam" id="PF08264"/>
    </source>
</evidence>
<evidence type="ECO:0000256" key="4">
    <source>
        <dbReference type="ARBA" id="ARBA00022917"/>
    </source>
</evidence>
<dbReference type="InterPro" id="IPR050081">
    <property type="entry name" value="Ile-tRNA_ligase"/>
</dbReference>
<evidence type="ECO:0000313" key="8">
    <source>
        <dbReference type="Proteomes" id="UP000183567"/>
    </source>
</evidence>
<dbReference type="GO" id="GO:0004822">
    <property type="term" value="F:isoleucine-tRNA ligase activity"/>
    <property type="evidence" value="ECO:0007669"/>
    <property type="project" value="TreeGrafter"/>
</dbReference>
<comment type="caution">
    <text evidence="7">The sequence shown here is derived from an EMBL/GenBank/DDBJ whole genome shotgun (WGS) entry which is preliminary data.</text>
</comment>
<evidence type="ECO:0000256" key="3">
    <source>
        <dbReference type="ARBA" id="ARBA00022840"/>
    </source>
</evidence>
<dbReference type="InterPro" id="IPR013155">
    <property type="entry name" value="M/V/L/I-tRNA-synth_anticd-bd"/>
</dbReference>
<organism evidence="7 8">
    <name type="scientific">Rhizopogon vesiculosus</name>
    <dbReference type="NCBI Taxonomy" id="180088"/>
    <lineage>
        <taxon>Eukaryota</taxon>
        <taxon>Fungi</taxon>
        <taxon>Dikarya</taxon>
        <taxon>Basidiomycota</taxon>
        <taxon>Agaricomycotina</taxon>
        <taxon>Agaricomycetes</taxon>
        <taxon>Agaricomycetidae</taxon>
        <taxon>Boletales</taxon>
        <taxon>Suillineae</taxon>
        <taxon>Rhizopogonaceae</taxon>
        <taxon>Rhizopogon</taxon>
    </lineage>
</organism>
<keyword evidence="5" id="KW-0030">Aminoacyl-tRNA synthetase</keyword>
<proteinExistence type="predicted"/>
<dbReference type="Gene3D" id="1.10.730.20">
    <property type="match status" value="1"/>
</dbReference>
<evidence type="ECO:0000313" key="7">
    <source>
        <dbReference type="EMBL" id="OJA11543.1"/>
    </source>
</evidence>
<keyword evidence="2" id="KW-0547">Nucleotide-binding</keyword>
<dbReference type="Pfam" id="PF08264">
    <property type="entry name" value="Anticodon_1"/>
    <property type="match status" value="1"/>
</dbReference>
<dbReference type="GO" id="GO:0032543">
    <property type="term" value="P:mitochondrial translation"/>
    <property type="evidence" value="ECO:0007669"/>
    <property type="project" value="TreeGrafter"/>
</dbReference>
<evidence type="ECO:0000256" key="1">
    <source>
        <dbReference type="ARBA" id="ARBA00022598"/>
    </source>
</evidence>
<feature type="domain" description="Methionyl/Valyl/Leucyl/Isoleucyl-tRNA synthetase anticodon-binding" evidence="6">
    <location>
        <begin position="11"/>
        <end position="97"/>
    </location>
</feature>
<keyword evidence="4" id="KW-0648">Protein biosynthesis</keyword>
<dbReference type="InterPro" id="IPR009080">
    <property type="entry name" value="tRNAsynth_Ia_anticodon-bd"/>
</dbReference>
<protein>
    <recommendedName>
        <fullName evidence="6">Methionyl/Valyl/Leucyl/Isoleucyl-tRNA synthetase anticodon-binding domain-containing protein</fullName>
    </recommendedName>
</protein>
<keyword evidence="3" id="KW-0067">ATP-binding</keyword>
<name>A0A1J8PSR8_9AGAM</name>
<dbReference type="STRING" id="180088.A0A1J8PSR8"/>
<accession>A0A1J8PSR8</accession>
<keyword evidence="1" id="KW-0436">Ligase</keyword>
<dbReference type="EMBL" id="LVVM01005023">
    <property type="protein sequence ID" value="OJA11543.1"/>
    <property type="molecule type" value="Genomic_DNA"/>
</dbReference>